<dbReference type="PANTHER" id="PTHR11806">
    <property type="entry name" value="GLUCOSE INHIBITED DIVISION PROTEIN A"/>
    <property type="match status" value="1"/>
</dbReference>
<comment type="caution">
    <text evidence="8">The sequence shown here is derived from an EMBL/GenBank/DDBJ whole genome shotgun (WGS) entry which is preliminary data.</text>
</comment>
<keyword evidence="3" id="KW-0819">tRNA processing</keyword>
<accession>A0A4S2DRP7</accession>
<feature type="domain" description="MnmG N-terminal" evidence="7">
    <location>
        <begin position="260"/>
        <end position="351"/>
    </location>
</feature>
<evidence type="ECO:0000313" key="8">
    <source>
        <dbReference type="EMBL" id="TGY43873.1"/>
    </source>
</evidence>
<comment type="subunit">
    <text evidence="6">Homodimer. Heterotetramer of two MnmE and two MnmG subunits.</text>
</comment>
<evidence type="ECO:0000259" key="7">
    <source>
        <dbReference type="Pfam" id="PF01134"/>
    </source>
</evidence>
<feature type="domain" description="MnmG N-terminal" evidence="7">
    <location>
        <begin position="2"/>
        <end position="184"/>
    </location>
</feature>
<evidence type="ECO:0000256" key="3">
    <source>
        <dbReference type="ARBA" id="ARBA00022694"/>
    </source>
</evidence>
<evidence type="ECO:0000256" key="5">
    <source>
        <dbReference type="ARBA" id="ARBA00023027"/>
    </source>
</evidence>
<dbReference type="GO" id="GO:0030488">
    <property type="term" value="P:tRNA methylation"/>
    <property type="evidence" value="ECO:0007669"/>
    <property type="project" value="TreeGrafter"/>
</dbReference>
<keyword evidence="2" id="KW-0285">Flavoprotein</keyword>
<dbReference type="OrthoDB" id="2181at2"/>
<dbReference type="RefSeq" id="WP_136004656.1">
    <property type="nucleotide sequence ID" value="NZ_SRYR01000001.1"/>
</dbReference>
<keyword evidence="9" id="KW-1185">Reference proteome</keyword>
<dbReference type="Pfam" id="PF01134">
    <property type="entry name" value="GIDA"/>
    <property type="match status" value="2"/>
</dbReference>
<dbReference type="InterPro" id="IPR036188">
    <property type="entry name" value="FAD/NAD-bd_sf"/>
</dbReference>
<dbReference type="InterPro" id="IPR002218">
    <property type="entry name" value="MnmG-rel"/>
</dbReference>
<dbReference type="EMBL" id="SRYR01000001">
    <property type="protein sequence ID" value="TGY43873.1"/>
    <property type="molecule type" value="Genomic_DNA"/>
</dbReference>
<protein>
    <submittedName>
        <fullName evidence="8">FAD-dependent oxidoreductase</fullName>
    </submittedName>
</protein>
<dbReference type="Proteomes" id="UP000306888">
    <property type="component" value="Unassembled WGS sequence"/>
</dbReference>
<dbReference type="Gene3D" id="3.50.50.60">
    <property type="entry name" value="FAD/NAD(P)-binding domain"/>
    <property type="match status" value="2"/>
</dbReference>
<reference evidence="8 9" key="1">
    <citation type="submission" date="2019-04" db="EMBL/GenBank/DDBJ databases">
        <title>Microbes associate with the intestines of laboratory mice.</title>
        <authorList>
            <person name="Navarre W."/>
            <person name="Wong E."/>
            <person name="Huang K."/>
            <person name="Tropini C."/>
            <person name="Ng K."/>
            <person name="Yu B."/>
        </authorList>
    </citation>
    <scope>NUCLEOTIDE SEQUENCE [LARGE SCALE GENOMIC DNA]</scope>
    <source>
        <strain evidence="8 9">NM50_B9-20</strain>
    </source>
</reference>
<name>A0A4S2DRP7_9CLOT</name>
<keyword evidence="4" id="KW-0274">FAD</keyword>
<evidence type="ECO:0000256" key="2">
    <source>
        <dbReference type="ARBA" id="ARBA00022630"/>
    </source>
</evidence>
<sequence>MKVVVIGGGFAGCQAAIQARKMKADVHIIERSDMLLGVGNVGGIMRNNGRFTAAEELINVGAGEIIDIMDALALHTNVDFSGHKHASLTDIGKAEPIIRRYIESLGINIHFKARAVNVLLEDNSIKSIKLADGTFIHGDVFVETTGSTGSMSNCNKYGNGCSMCILRCPTFGSRESLSLKAGIKDIIGERSNGTPGAMSGSCEMPRESLSDELLEELCIKGVATLPIPKEDINLDKLSQKVCQQYALKEFAENVILLDTGHIKLMTSYYPIEKLRKIKGLENARYIDPLSGGTSNSIRYLASSPRDNTMKVLGLNNMFCAGEKSGFFVGHTEAIATGALAGYNAVKLILGEDLLTLPRETSIGDIIAYANETLEIENGKSIRHTFSGGEYFDRMKELNLYTIDKEEIKARVKSLSLIGIFNPR</sequence>
<proteinExistence type="predicted"/>
<evidence type="ECO:0000256" key="6">
    <source>
        <dbReference type="ARBA" id="ARBA00025948"/>
    </source>
</evidence>
<evidence type="ECO:0000256" key="1">
    <source>
        <dbReference type="ARBA" id="ARBA00001974"/>
    </source>
</evidence>
<dbReference type="GO" id="GO:0002098">
    <property type="term" value="P:tRNA wobble uridine modification"/>
    <property type="evidence" value="ECO:0007669"/>
    <property type="project" value="TreeGrafter"/>
</dbReference>
<evidence type="ECO:0000256" key="4">
    <source>
        <dbReference type="ARBA" id="ARBA00022827"/>
    </source>
</evidence>
<dbReference type="InterPro" id="IPR040131">
    <property type="entry name" value="MnmG_N"/>
</dbReference>
<comment type="cofactor">
    <cofactor evidence="1">
        <name>FAD</name>
        <dbReference type="ChEBI" id="CHEBI:57692"/>
    </cofactor>
</comment>
<keyword evidence="5" id="KW-0520">NAD</keyword>
<gene>
    <name evidence="8" type="ORF">E5347_03395</name>
</gene>
<organism evidence="8 9">
    <name type="scientific">Clostridium sartagoforme</name>
    <dbReference type="NCBI Taxonomy" id="84031"/>
    <lineage>
        <taxon>Bacteria</taxon>
        <taxon>Bacillati</taxon>
        <taxon>Bacillota</taxon>
        <taxon>Clostridia</taxon>
        <taxon>Eubacteriales</taxon>
        <taxon>Clostridiaceae</taxon>
        <taxon>Clostridium</taxon>
    </lineage>
</organism>
<evidence type="ECO:0000313" key="9">
    <source>
        <dbReference type="Proteomes" id="UP000306888"/>
    </source>
</evidence>
<dbReference type="AlphaFoldDB" id="A0A4S2DRP7"/>
<dbReference type="SUPFAM" id="SSF51905">
    <property type="entry name" value="FAD/NAD(P)-binding domain"/>
    <property type="match status" value="1"/>
</dbReference>
<dbReference type="PANTHER" id="PTHR11806:SF0">
    <property type="entry name" value="PROTEIN MTO1 HOMOLOG, MITOCHONDRIAL"/>
    <property type="match status" value="1"/>
</dbReference>
<dbReference type="GO" id="GO:0050660">
    <property type="term" value="F:flavin adenine dinucleotide binding"/>
    <property type="evidence" value="ECO:0007669"/>
    <property type="project" value="InterPro"/>
</dbReference>